<dbReference type="GO" id="GO:0051287">
    <property type="term" value="F:NAD binding"/>
    <property type="evidence" value="ECO:0007669"/>
    <property type="project" value="InterPro"/>
</dbReference>
<dbReference type="PANTHER" id="PTHR43761:SF1">
    <property type="entry name" value="D-ISOMER SPECIFIC 2-HYDROXYACID DEHYDROGENASE CATALYTIC DOMAIN-CONTAINING PROTEIN-RELATED"/>
    <property type="match status" value="1"/>
</dbReference>
<dbReference type="FunFam" id="3.40.50.720:FF:000203">
    <property type="entry name" value="D-3-phosphoglycerate dehydrogenase (SerA)"/>
    <property type="match status" value="1"/>
</dbReference>
<dbReference type="InterPro" id="IPR050418">
    <property type="entry name" value="D-iso_2-hydroxyacid_DH_PdxB"/>
</dbReference>
<dbReference type="PROSITE" id="PS00671">
    <property type="entry name" value="D_2_HYDROXYACID_DH_3"/>
    <property type="match status" value="1"/>
</dbReference>
<feature type="domain" description="D-isomer specific 2-hydroxyacid dehydrogenase catalytic" evidence="5">
    <location>
        <begin position="21"/>
        <end position="318"/>
    </location>
</feature>
<dbReference type="Pfam" id="PF02826">
    <property type="entry name" value="2-Hacid_dh_C"/>
    <property type="match status" value="1"/>
</dbReference>
<reference evidence="7 8" key="1">
    <citation type="submission" date="2018-04" db="EMBL/GenBank/DDBJ databases">
        <title>Genomic Encyclopedia of Archaeal and Bacterial Type Strains, Phase II (KMG-II): from individual species to whole genera.</title>
        <authorList>
            <person name="Goeker M."/>
        </authorList>
    </citation>
    <scope>NUCLEOTIDE SEQUENCE [LARGE SCALE GENOMIC DNA]</scope>
    <source>
        <strain evidence="7 8">DSM 26809</strain>
    </source>
</reference>
<sequence>MKIVVLDGYTLNPGDLSWDVLNSLGDVTIHDRTPVSEIVSRCAGADMVLTNKVPMSEETLNQLPDLKYIGVLATGYNIINTEVCKQKGIVVSNVPGYSTSSVAQLTFALLLELTHHVQRHSDAVMAGKWSGSKDFCFWDYPLIELEGKTMGIIGLGSIGGKVADAAAAFGMKVIAAGRTHTDQSHRPGFRWVEMMDLFKEADVISIHCPLTPQTQDLINKETLALMKPSAFVLNTSRGPIINAADLTDALNNNIIAGAGIDVLPVEPPPADNPLLKAKNCIITPHIAWATKEARTRLMDVTVNNIKAFVSGAPVNVVNGQ</sequence>
<evidence type="ECO:0000256" key="2">
    <source>
        <dbReference type="ARBA" id="ARBA00023002"/>
    </source>
</evidence>
<keyword evidence="2 4" id="KW-0560">Oxidoreductase</keyword>
<proteinExistence type="inferred from homology"/>
<name>A0A2T5J8M4_9SPHI</name>
<dbReference type="PROSITE" id="PS00670">
    <property type="entry name" value="D_2_HYDROXYACID_DH_2"/>
    <property type="match status" value="1"/>
</dbReference>
<comment type="similarity">
    <text evidence="1 4">Belongs to the D-isomer specific 2-hydroxyacid dehydrogenase family.</text>
</comment>
<evidence type="ECO:0000256" key="1">
    <source>
        <dbReference type="ARBA" id="ARBA00005854"/>
    </source>
</evidence>
<protein>
    <submittedName>
        <fullName evidence="7">Glycerate dehydrogenase</fullName>
    </submittedName>
</protein>
<dbReference type="GO" id="GO:0016616">
    <property type="term" value="F:oxidoreductase activity, acting on the CH-OH group of donors, NAD or NADP as acceptor"/>
    <property type="evidence" value="ECO:0007669"/>
    <property type="project" value="InterPro"/>
</dbReference>
<dbReference type="InterPro" id="IPR029753">
    <property type="entry name" value="D-isomer_DH_CS"/>
</dbReference>
<dbReference type="SUPFAM" id="SSF52283">
    <property type="entry name" value="Formate/glycerate dehydrogenase catalytic domain-like"/>
    <property type="match status" value="1"/>
</dbReference>
<evidence type="ECO:0000256" key="3">
    <source>
        <dbReference type="ARBA" id="ARBA00023027"/>
    </source>
</evidence>
<evidence type="ECO:0000313" key="8">
    <source>
        <dbReference type="Proteomes" id="UP000244168"/>
    </source>
</evidence>
<dbReference type="SUPFAM" id="SSF51735">
    <property type="entry name" value="NAD(P)-binding Rossmann-fold domains"/>
    <property type="match status" value="1"/>
</dbReference>
<keyword evidence="3" id="KW-0520">NAD</keyword>
<organism evidence="7 8">
    <name type="scientific">Mucilaginibacter yixingensis</name>
    <dbReference type="NCBI Taxonomy" id="1295612"/>
    <lineage>
        <taxon>Bacteria</taxon>
        <taxon>Pseudomonadati</taxon>
        <taxon>Bacteroidota</taxon>
        <taxon>Sphingobacteriia</taxon>
        <taxon>Sphingobacteriales</taxon>
        <taxon>Sphingobacteriaceae</taxon>
        <taxon>Mucilaginibacter</taxon>
    </lineage>
</organism>
<evidence type="ECO:0000259" key="5">
    <source>
        <dbReference type="Pfam" id="PF00389"/>
    </source>
</evidence>
<dbReference type="OrthoDB" id="1522997at2"/>
<feature type="domain" description="D-isomer specific 2-hydroxyacid dehydrogenase NAD-binding" evidence="6">
    <location>
        <begin position="107"/>
        <end position="287"/>
    </location>
</feature>
<evidence type="ECO:0000256" key="4">
    <source>
        <dbReference type="RuleBase" id="RU003719"/>
    </source>
</evidence>
<dbReference type="InterPro" id="IPR036291">
    <property type="entry name" value="NAD(P)-bd_dom_sf"/>
</dbReference>
<dbReference type="InterPro" id="IPR006139">
    <property type="entry name" value="D-isomer_2_OHA_DH_cat_dom"/>
</dbReference>
<gene>
    <name evidence="7" type="ORF">C8P68_105302</name>
</gene>
<dbReference type="Pfam" id="PF00389">
    <property type="entry name" value="2-Hacid_dh"/>
    <property type="match status" value="1"/>
</dbReference>
<dbReference type="Proteomes" id="UP000244168">
    <property type="component" value="Unassembled WGS sequence"/>
</dbReference>
<dbReference type="Gene3D" id="3.40.50.720">
    <property type="entry name" value="NAD(P)-binding Rossmann-like Domain"/>
    <property type="match status" value="2"/>
</dbReference>
<dbReference type="RefSeq" id="WP_107829284.1">
    <property type="nucleotide sequence ID" value="NZ_CP160205.1"/>
</dbReference>
<keyword evidence="8" id="KW-1185">Reference proteome</keyword>
<evidence type="ECO:0000313" key="7">
    <source>
        <dbReference type="EMBL" id="PTQ95792.1"/>
    </source>
</evidence>
<dbReference type="EMBL" id="QAOQ01000005">
    <property type="protein sequence ID" value="PTQ95792.1"/>
    <property type="molecule type" value="Genomic_DNA"/>
</dbReference>
<evidence type="ECO:0000259" key="6">
    <source>
        <dbReference type="Pfam" id="PF02826"/>
    </source>
</evidence>
<dbReference type="PANTHER" id="PTHR43761">
    <property type="entry name" value="D-ISOMER SPECIFIC 2-HYDROXYACID DEHYDROGENASE FAMILY PROTEIN (AFU_ORTHOLOGUE AFUA_1G13630)"/>
    <property type="match status" value="1"/>
</dbReference>
<dbReference type="AlphaFoldDB" id="A0A2T5J8M4"/>
<accession>A0A2T5J8M4</accession>
<dbReference type="CDD" id="cd12162">
    <property type="entry name" value="2-Hacid_dh_4"/>
    <property type="match status" value="1"/>
</dbReference>
<comment type="caution">
    <text evidence="7">The sequence shown here is derived from an EMBL/GenBank/DDBJ whole genome shotgun (WGS) entry which is preliminary data.</text>
</comment>
<dbReference type="InterPro" id="IPR006140">
    <property type="entry name" value="D-isomer_DH_NAD-bd"/>
</dbReference>